<organism evidence="3 4">
    <name type="scientific">Taenia crassiceps</name>
    <dbReference type="NCBI Taxonomy" id="6207"/>
    <lineage>
        <taxon>Eukaryota</taxon>
        <taxon>Metazoa</taxon>
        <taxon>Spiralia</taxon>
        <taxon>Lophotrochozoa</taxon>
        <taxon>Platyhelminthes</taxon>
        <taxon>Cestoda</taxon>
        <taxon>Eucestoda</taxon>
        <taxon>Cyclophyllidea</taxon>
        <taxon>Taeniidae</taxon>
        <taxon>Taenia</taxon>
    </lineage>
</organism>
<comment type="caution">
    <text evidence="3">The sequence shown here is derived from an EMBL/GenBank/DDBJ whole genome shotgun (WGS) entry which is preliminary data.</text>
</comment>
<gene>
    <name evidence="3" type="ORF">TcWFU_000309</name>
</gene>
<evidence type="ECO:0000313" key="3">
    <source>
        <dbReference type="EMBL" id="KAL5105074.1"/>
    </source>
</evidence>
<dbReference type="SUPFAM" id="SSF48371">
    <property type="entry name" value="ARM repeat"/>
    <property type="match status" value="1"/>
</dbReference>
<dbReference type="PANTHER" id="PTHR10257">
    <property type="entry name" value="SERINE/THREONINE PROTEIN PHOSPHATASE 2A PP2A REGULATORY SUBUNIT B"/>
    <property type="match status" value="1"/>
</dbReference>
<feature type="region of interest" description="Disordered" evidence="2">
    <location>
        <begin position="692"/>
        <end position="719"/>
    </location>
</feature>
<dbReference type="EMBL" id="JAKROA010000009">
    <property type="protein sequence ID" value="KAL5105074.1"/>
    <property type="molecule type" value="Genomic_DNA"/>
</dbReference>
<sequence length="815" mass="92285">MRIRTMGAEAADYLLQYLRIKKNLSALIPCSFRGLEGMRLFVNADRGCYEDRHRGRGKIVRCWQVLMLKRMEVMERWPVHEGVPTVCFHTLPPFSSSFRQANQVIVMDRRLGNLCVPGFSTLDEPLGGEPEIGSVTWQVLRRVTPNISINLCIMDTSTPPPPPSPAASSKENARLASSTSSTIVSINETHPPPTPLIKNKNYAGPPIPLKEKRHSSSIFNISQDRHLAPLPPIKDAATSQEREQLFLQKLQQCCVVFDFQPDPLSDLQGKEVKRNILNEMIEYVLEARGGGSANGSGGNGGANANSGSVITDPIYPAVVRMIEANVFRTLPPPSNPSGAEFDPEEDEPTLEASWPHLQLVYEFLLRFVESPEFQPNVAKRYIDQRFVLQLLELFDSEDPRERDLVKTIMHRIYGKFLFLRSYIRRQFSNVFYKFIYETERHNGISEMLEILGSIINGFAVPLKVEHKTYLMRVLIPLHKVKSLSVYHAQLAYCVVQYLDKDPTLTEPIVLGLLKYWPKMHSPKEVMFLNELEEILDVMDAAEFKKIIKPLFTQLAKCVSSPHFQVAERALYLWSNEYILSLMTENVEAILPIMFPALYRTKQHWNKTIHGLIYNALKLFMEMNQVLFDNCTTKYKEERQREREEAKRRERAWASLDATAMKNPLYKLVMSGESNGSDVIAALPSAVENIGSSGGRTNGIASQLQQQQQTKSQEQRNGAEAVVADNGMDASSPPIDNDDDVNATLRSLQQESEEEVRKLGGEGQSTSALPFLVRKMEKTAPASLRRKSDLPQDQGTIRALEQHKRPDQFLTTQPDQ</sequence>
<comment type="similarity">
    <text evidence="1">Belongs to the phosphatase 2A regulatory subunit B56 family.</text>
</comment>
<evidence type="ECO:0000256" key="1">
    <source>
        <dbReference type="ARBA" id="ARBA00009745"/>
    </source>
</evidence>
<dbReference type="PANTHER" id="PTHR10257:SF3">
    <property type="entry name" value="SERINE_THREONINE-PROTEIN PHOSPHATASE 2A 56 KDA REGULATORY SUBUNIT GAMMA ISOFORM"/>
    <property type="match status" value="1"/>
</dbReference>
<proteinExistence type="inferred from homology"/>
<dbReference type="InterPro" id="IPR002554">
    <property type="entry name" value="PP2A_B56"/>
</dbReference>
<dbReference type="Proteomes" id="UP001651158">
    <property type="component" value="Unassembled WGS sequence"/>
</dbReference>
<dbReference type="Gene3D" id="1.25.10.10">
    <property type="entry name" value="Leucine-rich Repeat Variant"/>
    <property type="match status" value="1"/>
</dbReference>
<dbReference type="InterPro" id="IPR016024">
    <property type="entry name" value="ARM-type_fold"/>
</dbReference>
<feature type="region of interest" description="Disordered" evidence="2">
    <location>
        <begin position="747"/>
        <end position="815"/>
    </location>
</feature>
<name>A0ABR4Q5Y7_9CEST</name>
<feature type="compositionally biased region" description="Low complexity" evidence="2">
    <location>
        <begin position="702"/>
        <end position="711"/>
    </location>
</feature>
<feature type="region of interest" description="Disordered" evidence="2">
    <location>
        <begin position="155"/>
        <end position="174"/>
    </location>
</feature>
<evidence type="ECO:0000256" key="2">
    <source>
        <dbReference type="SAM" id="MobiDB-lite"/>
    </source>
</evidence>
<dbReference type="Pfam" id="PF01603">
    <property type="entry name" value="B56"/>
    <property type="match status" value="1"/>
</dbReference>
<keyword evidence="4" id="KW-1185">Reference proteome</keyword>
<evidence type="ECO:0000313" key="4">
    <source>
        <dbReference type="Proteomes" id="UP001651158"/>
    </source>
</evidence>
<dbReference type="InterPro" id="IPR011989">
    <property type="entry name" value="ARM-like"/>
</dbReference>
<protein>
    <submittedName>
        <fullName evidence="3">Serine/threonine-protein phosphatase 2A 56 kDa regulatory subunit delta isoform</fullName>
    </submittedName>
</protein>
<reference evidence="3 4" key="1">
    <citation type="journal article" date="2022" name="Front. Cell. Infect. Microbiol.">
        <title>The Genomes of Two Strains of Taenia crassiceps the Animal Model for the Study of Human Cysticercosis.</title>
        <authorList>
            <person name="Bobes R.J."/>
            <person name="Estrada K."/>
            <person name="Rios-Valencia D.G."/>
            <person name="Calderon-Gallegos A."/>
            <person name="de la Torre P."/>
            <person name="Carrero J.C."/>
            <person name="Sanchez-Flores A."/>
            <person name="Laclette J.P."/>
        </authorList>
    </citation>
    <scope>NUCLEOTIDE SEQUENCE [LARGE SCALE GENOMIC DNA]</scope>
    <source>
        <strain evidence="3">WFUcys</strain>
    </source>
</reference>
<accession>A0ABR4Q5Y7</accession>